<keyword evidence="2" id="KW-1185">Reference proteome</keyword>
<protein>
    <recommendedName>
        <fullName evidence="3">Sel1 repeat family protein</fullName>
    </recommendedName>
</protein>
<dbReference type="InterPro" id="IPR006597">
    <property type="entry name" value="Sel1-like"/>
</dbReference>
<dbReference type="PANTHER" id="PTHR11102">
    <property type="entry name" value="SEL-1-LIKE PROTEIN"/>
    <property type="match status" value="1"/>
</dbReference>
<accession>A0A1I4UEY9</accession>
<evidence type="ECO:0008006" key="3">
    <source>
        <dbReference type="Google" id="ProtNLM"/>
    </source>
</evidence>
<dbReference type="RefSeq" id="WP_090672362.1">
    <property type="nucleotide sequence ID" value="NZ_FOUF01000044.1"/>
</dbReference>
<gene>
    <name evidence="1" type="ORF">SAMN05421880_1443</name>
</gene>
<dbReference type="STRING" id="52442.SAMN05421880_1443"/>
<organism evidence="1 2">
    <name type="scientific">Nitrosomonas nitrosa</name>
    <dbReference type="NCBI Taxonomy" id="52442"/>
    <lineage>
        <taxon>Bacteria</taxon>
        <taxon>Pseudomonadati</taxon>
        <taxon>Pseudomonadota</taxon>
        <taxon>Betaproteobacteria</taxon>
        <taxon>Nitrosomonadales</taxon>
        <taxon>Nitrosomonadaceae</taxon>
        <taxon>Nitrosomonas</taxon>
    </lineage>
</organism>
<dbReference type="Gene3D" id="1.25.40.10">
    <property type="entry name" value="Tetratricopeptide repeat domain"/>
    <property type="match status" value="1"/>
</dbReference>
<name>A0A1I4UEY9_9PROT</name>
<dbReference type="SUPFAM" id="SSF81901">
    <property type="entry name" value="HCP-like"/>
    <property type="match status" value="1"/>
</dbReference>
<dbReference type="EMBL" id="FOUF01000044">
    <property type="protein sequence ID" value="SFM87542.1"/>
    <property type="molecule type" value="Genomic_DNA"/>
</dbReference>
<dbReference type="Pfam" id="PF08238">
    <property type="entry name" value="Sel1"/>
    <property type="match status" value="5"/>
</dbReference>
<proteinExistence type="predicted"/>
<dbReference type="InterPro" id="IPR050767">
    <property type="entry name" value="Sel1_AlgK"/>
</dbReference>
<evidence type="ECO:0000313" key="2">
    <source>
        <dbReference type="Proteomes" id="UP000199561"/>
    </source>
</evidence>
<sequence length="324" mass="36333">MLKIYKTGYWLTSILIGILSIPLSSAESPRNQNELAAAQQWLAEGDYPKAFDAFQYHAQEKQNHLAQFTLALFYQQGWGIEHDAVLACRWFEKAAKGGIPAASHFYAQCLQAGTHQPVDYQAAIHWYQQAADLGHTLSLCAIAELAMQGKGMEKNPQMALGYCERAASADSVPAQLQMGRFYLQGDPSIRDPQQAALWFGHAAEKGSMEAYYHLGILNRDFFHRTDRALHWFETAASQGYAPAYLQTAKLYWAAPVANETGMPTAENLAKSYLWLAAAQRLSQQDDERQAVARMLEQVLQIMPASWQTDLDQKVAQHMQTHHSP</sequence>
<dbReference type="InterPro" id="IPR011990">
    <property type="entry name" value="TPR-like_helical_dom_sf"/>
</dbReference>
<dbReference type="AlphaFoldDB" id="A0A1I4UEY9"/>
<dbReference type="PANTHER" id="PTHR11102:SF160">
    <property type="entry name" value="ERAD-ASSOCIATED E3 UBIQUITIN-PROTEIN LIGASE COMPONENT HRD3"/>
    <property type="match status" value="1"/>
</dbReference>
<dbReference type="SMART" id="SM00671">
    <property type="entry name" value="SEL1"/>
    <property type="match status" value="5"/>
</dbReference>
<evidence type="ECO:0000313" key="1">
    <source>
        <dbReference type="EMBL" id="SFM87542.1"/>
    </source>
</evidence>
<dbReference type="Proteomes" id="UP000199561">
    <property type="component" value="Unassembled WGS sequence"/>
</dbReference>
<reference evidence="1 2" key="1">
    <citation type="submission" date="2016-10" db="EMBL/GenBank/DDBJ databases">
        <authorList>
            <person name="de Groot N.N."/>
        </authorList>
    </citation>
    <scope>NUCLEOTIDE SEQUENCE [LARGE SCALE GENOMIC DNA]</scope>
    <source>
        <strain evidence="1 2">Nm146</strain>
    </source>
</reference>